<dbReference type="STRING" id="253628.A0A0D2AVV8"/>
<dbReference type="Pfam" id="PF06644">
    <property type="entry name" value="ATP11"/>
    <property type="match status" value="1"/>
</dbReference>
<dbReference type="PANTHER" id="PTHR13126:SF0">
    <property type="entry name" value="ATP SYNTHASE MITOCHONDRIAL F1 COMPLEX ASSEMBLY FACTOR 1"/>
    <property type="match status" value="1"/>
</dbReference>
<keyword evidence="3" id="KW-0809">Transit peptide</keyword>
<dbReference type="OrthoDB" id="16535at2759"/>
<dbReference type="HOGENOM" id="CLU_054226_1_0_1"/>
<comment type="similarity">
    <text evidence="2">Belongs to the ATP11 family.</text>
</comment>
<keyword evidence="4" id="KW-0496">Mitochondrion</keyword>
<name>A0A0D2AVV8_9PEZI</name>
<accession>A0A0D2AVV8</accession>
<dbReference type="VEuPathDB" id="FungiDB:PV09_05515"/>
<evidence type="ECO:0000256" key="3">
    <source>
        <dbReference type="ARBA" id="ARBA00022946"/>
    </source>
</evidence>
<evidence type="ECO:0000256" key="4">
    <source>
        <dbReference type="ARBA" id="ARBA00023128"/>
    </source>
</evidence>
<comment type="subcellular location">
    <subcellularLocation>
        <location evidence="1">Mitochondrion</location>
    </subcellularLocation>
</comment>
<gene>
    <name evidence="6" type="ORF">PV09_05515</name>
</gene>
<dbReference type="RefSeq" id="XP_016213173.1">
    <property type="nucleotide sequence ID" value="XM_016359034.1"/>
</dbReference>
<dbReference type="GeneID" id="27313488"/>
<evidence type="ECO:0000256" key="2">
    <source>
        <dbReference type="ARBA" id="ARBA00009116"/>
    </source>
</evidence>
<keyword evidence="7" id="KW-1185">Reference proteome</keyword>
<evidence type="ECO:0000256" key="1">
    <source>
        <dbReference type="ARBA" id="ARBA00004173"/>
    </source>
</evidence>
<dbReference type="InterPro" id="IPR010591">
    <property type="entry name" value="ATP11"/>
</dbReference>
<sequence>MSSLRTFLARRLCGPNPSAYRQAQRRWARVHDVRYFANHGVQERVIDRYKDKLDRKAKEQGHKSVSDLQEAYKDKIEKLRKEAVVPGATGPLEFDGKSKVTSAIGKETGFARPPPPPPPPPPKPVGQNADAALSPPGIKTLSSFLDVAKTRELPPTEIEYIWRIRHASNPQSLHFIIPQETYAHIALNAKKHPQFILPLPREEEGAEIHFLQFTWPHTHTVNILFTHLAEYKLRGEFATPHTTISLHEELLQDKGVVLGQGVVTENRGVSVDEAKWLMMCLQKFYGLQGQESQARKRLMEMFSNGDVGFDVQLLLDEAERIN</sequence>
<dbReference type="GO" id="GO:0005739">
    <property type="term" value="C:mitochondrion"/>
    <property type="evidence" value="ECO:0007669"/>
    <property type="project" value="UniProtKB-SubCell"/>
</dbReference>
<organism evidence="6 7">
    <name type="scientific">Verruconis gallopava</name>
    <dbReference type="NCBI Taxonomy" id="253628"/>
    <lineage>
        <taxon>Eukaryota</taxon>
        <taxon>Fungi</taxon>
        <taxon>Dikarya</taxon>
        <taxon>Ascomycota</taxon>
        <taxon>Pezizomycotina</taxon>
        <taxon>Dothideomycetes</taxon>
        <taxon>Pleosporomycetidae</taxon>
        <taxon>Venturiales</taxon>
        <taxon>Sympoventuriaceae</taxon>
        <taxon>Verruconis</taxon>
    </lineage>
</organism>
<evidence type="ECO:0008006" key="8">
    <source>
        <dbReference type="Google" id="ProtNLM"/>
    </source>
</evidence>
<evidence type="ECO:0000313" key="7">
    <source>
        <dbReference type="Proteomes" id="UP000053259"/>
    </source>
</evidence>
<dbReference type="Proteomes" id="UP000053259">
    <property type="component" value="Unassembled WGS sequence"/>
</dbReference>
<evidence type="ECO:0000313" key="6">
    <source>
        <dbReference type="EMBL" id="KIW03304.1"/>
    </source>
</evidence>
<dbReference type="InParanoid" id="A0A0D2AVV8"/>
<evidence type="ECO:0000256" key="5">
    <source>
        <dbReference type="SAM" id="MobiDB-lite"/>
    </source>
</evidence>
<dbReference type="FunCoup" id="A0A0D2AVV8">
    <property type="interactions" value="309"/>
</dbReference>
<feature type="region of interest" description="Disordered" evidence="5">
    <location>
        <begin position="106"/>
        <end position="133"/>
    </location>
</feature>
<dbReference type="GO" id="GO:0033615">
    <property type="term" value="P:mitochondrial proton-transporting ATP synthase complex assembly"/>
    <property type="evidence" value="ECO:0007669"/>
    <property type="project" value="TreeGrafter"/>
</dbReference>
<dbReference type="AlphaFoldDB" id="A0A0D2AVV8"/>
<dbReference type="PANTHER" id="PTHR13126">
    <property type="entry name" value="CHAPERONE ATP11"/>
    <property type="match status" value="1"/>
</dbReference>
<protein>
    <recommendedName>
        <fullName evidence="8">ATP synthase mitochondrial F1 complex assembly factor 1</fullName>
    </recommendedName>
</protein>
<feature type="compositionally biased region" description="Pro residues" evidence="5">
    <location>
        <begin position="112"/>
        <end position="124"/>
    </location>
</feature>
<proteinExistence type="inferred from homology"/>
<reference evidence="6 7" key="1">
    <citation type="submission" date="2015-01" db="EMBL/GenBank/DDBJ databases">
        <title>The Genome Sequence of Ochroconis gallopava CBS43764.</title>
        <authorList>
            <consortium name="The Broad Institute Genomics Platform"/>
            <person name="Cuomo C."/>
            <person name="de Hoog S."/>
            <person name="Gorbushina A."/>
            <person name="Stielow B."/>
            <person name="Teixiera M."/>
            <person name="Abouelleil A."/>
            <person name="Chapman S.B."/>
            <person name="Priest M."/>
            <person name="Young S.K."/>
            <person name="Wortman J."/>
            <person name="Nusbaum C."/>
            <person name="Birren B."/>
        </authorList>
    </citation>
    <scope>NUCLEOTIDE SEQUENCE [LARGE SCALE GENOMIC DNA]</scope>
    <source>
        <strain evidence="6 7">CBS 43764</strain>
    </source>
</reference>
<dbReference type="EMBL" id="KN847545">
    <property type="protein sequence ID" value="KIW03304.1"/>
    <property type="molecule type" value="Genomic_DNA"/>
</dbReference>